<feature type="compositionally biased region" description="Basic and acidic residues" evidence="1">
    <location>
        <begin position="1"/>
        <end position="16"/>
    </location>
</feature>
<reference evidence="2" key="2">
    <citation type="journal article" date="2015" name="Data Brief">
        <title>Shoot transcriptome of the giant reed, Arundo donax.</title>
        <authorList>
            <person name="Barrero R.A."/>
            <person name="Guerrero F.D."/>
            <person name="Moolhuijzen P."/>
            <person name="Goolsby J.A."/>
            <person name="Tidwell J."/>
            <person name="Bellgard S.E."/>
            <person name="Bellgard M.I."/>
        </authorList>
    </citation>
    <scope>NUCLEOTIDE SEQUENCE</scope>
    <source>
        <tissue evidence="2">Shoot tissue taken approximately 20 cm above the soil surface</tissue>
    </source>
</reference>
<dbReference type="EMBL" id="GBRH01179690">
    <property type="protein sequence ID" value="JAE18206.1"/>
    <property type="molecule type" value="Transcribed_RNA"/>
</dbReference>
<accession>A0A0A9G6N1</accession>
<dbReference type="AlphaFoldDB" id="A0A0A9G6N1"/>
<evidence type="ECO:0000313" key="2">
    <source>
        <dbReference type="EMBL" id="JAE18206.1"/>
    </source>
</evidence>
<protein>
    <submittedName>
        <fullName evidence="2">Uncharacterized protein</fullName>
    </submittedName>
</protein>
<proteinExistence type="predicted"/>
<evidence type="ECO:0000256" key="1">
    <source>
        <dbReference type="SAM" id="MobiDB-lite"/>
    </source>
</evidence>
<sequence length="23" mass="2768">MGQREMGRVGRPEVQRAKWQHQC</sequence>
<organism evidence="2">
    <name type="scientific">Arundo donax</name>
    <name type="common">Giant reed</name>
    <name type="synonym">Donax arundinaceus</name>
    <dbReference type="NCBI Taxonomy" id="35708"/>
    <lineage>
        <taxon>Eukaryota</taxon>
        <taxon>Viridiplantae</taxon>
        <taxon>Streptophyta</taxon>
        <taxon>Embryophyta</taxon>
        <taxon>Tracheophyta</taxon>
        <taxon>Spermatophyta</taxon>
        <taxon>Magnoliopsida</taxon>
        <taxon>Liliopsida</taxon>
        <taxon>Poales</taxon>
        <taxon>Poaceae</taxon>
        <taxon>PACMAD clade</taxon>
        <taxon>Arundinoideae</taxon>
        <taxon>Arundineae</taxon>
        <taxon>Arundo</taxon>
    </lineage>
</organism>
<reference evidence="2" key="1">
    <citation type="submission" date="2014-09" db="EMBL/GenBank/DDBJ databases">
        <authorList>
            <person name="Magalhaes I.L.F."/>
            <person name="Oliveira U."/>
            <person name="Santos F.R."/>
            <person name="Vidigal T.H.D.A."/>
            <person name="Brescovit A.D."/>
            <person name="Santos A.J."/>
        </authorList>
    </citation>
    <scope>NUCLEOTIDE SEQUENCE</scope>
    <source>
        <tissue evidence="2">Shoot tissue taken approximately 20 cm above the soil surface</tissue>
    </source>
</reference>
<feature type="region of interest" description="Disordered" evidence="1">
    <location>
        <begin position="1"/>
        <end position="23"/>
    </location>
</feature>
<name>A0A0A9G6N1_ARUDO</name>